<organism evidence="3 4">
    <name type="scientific">Exaiptasia diaphana</name>
    <name type="common">Tropical sea anemone</name>
    <name type="synonym">Aiptasia pulchella</name>
    <dbReference type="NCBI Taxonomy" id="2652724"/>
    <lineage>
        <taxon>Eukaryota</taxon>
        <taxon>Metazoa</taxon>
        <taxon>Cnidaria</taxon>
        <taxon>Anthozoa</taxon>
        <taxon>Hexacorallia</taxon>
        <taxon>Actiniaria</taxon>
        <taxon>Aiptasiidae</taxon>
        <taxon>Exaiptasia</taxon>
    </lineage>
</organism>
<evidence type="ECO:0000313" key="3">
    <source>
        <dbReference type="EnsemblMetazoa" id="XP_020894618.1"/>
    </source>
</evidence>
<dbReference type="KEGG" id="epa:110233646"/>
<sequence>MVTSIGIVWPVLVLLVSTTQGDHEYNDDDFQHHKDPTDESDEGLETGEILALIIGVFAGGVTFGLTIKCFCEDCCKNCCNYWFNQGKVNVQDAEYRTDGRRLAWTA</sequence>
<evidence type="ECO:0000256" key="2">
    <source>
        <dbReference type="SAM" id="SignalP"/>
    </source>
</evidence>
<accession>A0A913WV72</accession>
<feature type="chain" id="PRO_5037241755" description="Transmembrane protein" evidence="2">
    <location>
        <begin position="22"/>
        <end position="106"/>
    </location>
</feature>
<dbReference type="GeneID" id="110233646"/>
<keyword evidence="2" id="KW-0732">Signal</keyword>
<dbReference type="EnsemblMetazoa" id="XM_021038959.2">
    <property type="protein sequence ID" value="XP_020894618.1"/>
    <property type="gene ID" value="LOC110233646"/>
</dbReference>
<keyword evidence="1" id="KW-1133">Transmembrane helix</keyword>
<name>A0A913WV72_EXADI</name>
<evidence type="ECO:0008006" key="5">
    <source>
        <dbReference type="Google" id="ProtNLM"/>
    </source>
</evidence>
<keyword evidence="1" id="KW-0472">Membrane</keyword>
<feature type="transmembrane region" description="Helical" evidence="1">
    <location>
        <begin position="49"/>
        <end position="67"/>
    </location>
</feature>
<feature type="signal peptide" evidence="2">
    <location>
        <begin position="1"/>
        <end position="21"/>
    </location>
</feature>
<evidence type="ECO:0000256" key="1">
    <source>
        <dbReference type="SAM" id="Phobius"/>
    </source>
</evidence>
<keyword evidence="1" id="KW-0812">Transmembrane</keyword>
<keyword evidence="4" id="KW-1185">Reference proteome</keyword>
<reference evidence="3" key="1">
    <citation type="submission" date="2022-11" db="UniProtKB">
        <authorList>
            <consortium name="EnsemblMetazoa"/>
        </authorList>
    </citation>
    <scope>IDENTIFICATION</scope>
</reference>
<dbReference type="RefSeq" id="XP_020894618.1">
    <property type="nucleotide sequence ID" value="XM_021038959.2"/>
</dbReference>
<protein>
    <recommendedName>
        <fullName evidence="5">Transmembrane protein</fullName>
    </recommendedName>
</protein>
<evidence type="ECO:0000313" key="4">
    <source>
        <dbReference type="Proteomes" id="UP000887567"/>
    </source>
</evidence>
<dbReference type="AlphaFoldDB" id="A0A913WV72"/>
<dbReference type="Proteomes" id="UP000887567">
    <property type="component" value="Unplaced"/>
</dbReference>
<proteinExistence type="predicted"/>